<gene>
    <name evidence="2" type="ORF">ACFPJ5_14440</name>
</gene>
<dbReference type="AlphaFoldDB" id="A0ABD5RDW2"/>
<dbReference type="InterPro" id="IPR036866">
    <property type="entry name" value="RibonucZ/Hydroxyglut_hydro"/>
</dbReference>
<dbReference type="PANTHER" id="PTHR23240">
    <property type="entry name" value="DNA CROSS-LINK REPAIR PROTEIN PSO2/SNM1-RELATED"/>
    <property type="match status" value="1"/>
</dbReference>
<dbReference type="InterPro" id="IPR011108">
    <property type="entry name" value="RMMBL"/>
</dbReference>
<organism evidence="2 3">
    <name type="scientific">Salinirubrum litoreum</name>
    <dbReference type="NCBI Taxonomy" id="1126234"/>
    <lineage>
        <taxon>Archaea</taxon>
        <taxon>Methanobacteriati</taxon>
        <taxon>Methanobacteriota</taxon>
        <taxon>Stenosarchaea group</taxon>
        <taxon>Halobacteria</taxon>
        <taxon>Halobacteriales</taxon>
        <taxon>Haloferacaceae</taxon>
        <taxon>Salinirubrum</taxon>
    </lineage>
</organism>
<name>A0ABD5RDW2_9EURY</name>
<feature type="domain" description="Zn-dependent metallo-hydrolase RNA specificity" evidence="1">
    <location>
        <begin position="272"/>
        <end position="317"/>
    </location>
</feature>
<dbReference type="EMBL" id="JBHSKX010000002">
    <property type="protein sequence ID" value="MFC5368131.1"/>
    <property type="molecule type" value="Genomic_DNA"/>
</dbReference>
<evidence type="ECO:0000313" key="3">
    <source>
        <dbReference type="Proteomes" id="UP001596201"/>
    </source>
</evidence>
<dbReference type="Proteomes" id="UP001596201">
    <property type="component" value="Unassembled WGS sequence"/>
</dbReference>
<reference evidence="2 3" key="1">
    <citation type="journal article" date="2019" name="Int. J. Syst. Evol. Microbiol.">
        <title>The Global Catalogue of Microorganisms (GCM) 10K type strain sequencing project: providing services to taxonomists for standard genome sequencing and annotation.</title>
        <authorList>
            <consortium name="The Broad Institute Genomics Platform"/>
            <consortium name="The Broad Institute Genome Sequencing Center for Infectious Disease"/>
            <person name="Wu L."/>
            <person name="Ma J."/>
        </authorList>
    </citation>
    <scope>NUCLEOTIDE SEQUENCE [LARGE SCALE GENOMIC DNA]</scope>
    <source>
        <strain evidence="2 3">CGMCC 1.12237</strain>
    </source>
</reference>
<keyword evidence="3" id="KW-1185">Reference proteome</keyword>
<dbReference type="SUPFAM" id="SSF56281">
    <property type="entry name" value="Metallo-hydrolase/oxidoreductase"/>
    <property type="match status" value="1"/>
</dbReference>
<proteinExistence type="predicted"/>
<dbReference type="Pfam" id="PF07521">
    <property type="entry name" value="RMMBL"/>
    <property type="match status" value="1"/>
</dbReference>
<evidence type="ECO:0000313" key="2">
    <source>
        <dbReference type="EMBL" id="MFC5368131.1"/>
    </source>
</evidence>
<dbReference type="RefSeq" id="WP_227230364.1">
    <property type="nucleotide sequence ID" value="NZ_JAJCVJ010000002.1"/>
</dbReference>
<sequence>MTVQYRDGIEIHLSDGTRVVCDADDPSDAGDADDSADDVAVVSHAHGDHWPEPEVTAVCSDLTADLATARKETPLHATADDRIALLPAGHVAGSRATLVTDPDGTRYLYTGDVSTRSRFYLDGFDPPEAEVLIVETTYGEPEYVFPDHATLAGEIRDWLTDTDDPVLLFGYALGRAQKLQLLASEADRTVYTTDAVRRVNEQIEAHRDVRFDVSAYTEETDLGAGDALVLPMTTARIDWIDRLVESTGAVTAGFSGWAVDDSFKFRGDYDVTFPLSDHCDFRELCDLVDAVDPEQVYTQHGSADAFADHLVTEGYDATALRANQTALGDF</sequence>
<dbReference type="Gene3D" id="3.60.15.10">
    <property type="entry name" value="Ribonuclease Z/Hydroxyacylglutathione hydrolase-like"/>
    <property type="match status" value="1"/>
</dbReference>
<protein>
    <submittedName>
        <fullName evidence="2">MBL fold metallo-hydrolase RNA specificity domain-containing protein</fullName>
    </submittedName>
</protein>
<comment type="caution">
    <text evidence="2">The sequence shown here is derived from an EMBL/GenBank/DDBJ whole genome shotgun (WGS) entry which is preliminary data.</text>
</comment>
<accession>A0ABD5RDW2</accession>
<evidence type="ECO:0000259" key="1">
    <source>
        <dbReference type="Pfam" id="PF07521"/>
    </source>
</evidence>